<dbReference type="InterPro" id="IPR003959">
    <property type="entry name" value="ATPase_AAA_core"/>
</dbReference>
<dbReference type="PANTHER" id="PTHR45644">
    <property type="entry name" value="AAA ATPASE, PUTATIVE (AFU_ORTHOLOGUE AFUA_2G12920)-RELATED-RELATED"/>
    <property type="match status" value="1"/>
</dbReference>
<feature type="region of interest" description="Disordered" evidence="6">
    <location>
        <begin position="668"/>
        <end position="701"/>
    </location>
</feature>
<keyword evidence="2" id="KW-0547">Nucleotide-binding</keyword>
<evidence type="ECO:0000313" key="9">
    <source>
        <dbReference type="EMBL" id="KAL3767159.1"/>
    </source>
</evidence>
<evidence type="ECO:0000313" key="10">
    <source>
        <dbReference type="Proteomes" id="UP001530293"/>
    </source>
</evidence>
<accession>A0ABD3MVB0</accession>
<feature type="compositionally biased region" description="Basic and acidic residues" evidence="6">
    <location>
        <begin position="155"/>
        <end position="179"/>
    </location>
</feature>
<keyword evidence="7" id="KW-0812">Transmembrane</keyword>
<dbReference type="SUPFAM" id="SSF52540">
    <property type="entry name" value="P-loop containing nucleoside triphosphate hydrolases"/>
    <property type="match status" value="1"/>
</dbReference>
<gene>
    <name evidence="9" type="ORF">ACHAWU_003250</name>
</gene>
<proteinExistence type="predicted"/>
<feature type="region of interest" description="Disordered" evidence="6">
    <location>
        <begin position="526"/>
        <end position="574"/>
    </location>
</feature>
<evidence type="ECO:0000256" key="5">
    <source>
        <dbReference type="ARBA" id="ARBA00023128"/>
    </source>
</evidence>
<dbReference type="GO" id="GO:0005741">
    <property type="term" value="C:mitochondrial outer membrane"/>
    <property type="evidence" value="ECO:0007669"/>
    <property type="project" value="UniProtKB-SubCell"/>
</dbReference>
<feature type="compositionally biased region" description="Low complexity" evidence="6">
    <location>
        <begin position="618"/>
        <end position="631"/>
    </location>
</feature>
<reference evidence="9 10" key="1">
    <citation type="submission" date="2024-10" db="EMBL/GenBank/DDBJ databases">
        <title>Updated reference genomes for cyclostephanoid diatoms.</title>
        <authorList>
            <person name="Roberts W.R."/>
            <person name="Alverson A.J."/>
        </authorList>
    </citation>
    <scope>NUCLEOTIDE SEQUENCE [LARGE SCALE GENOMIC DNA]</scope>
    <source>
        <strain evidence="9 10">AJA232-27</strain>
    </source>
</reference>
<evidence type="ECO:0000256" key="1">
    <source>
        <dbReference type="ARBA" id="ARBA00004572"/>
    </source>
</evidence>
<sequence>MTMSAAGESSAASSSSNTTNSSTGSTIPTSSTSNVSSAASTTTTAVSKQNDKQSFDGAAFLTTLAMTVVELGITLSASYLFSRWIAKLMMKQNRNVGGEDEMDSSGLYSPDDSAAATAGGGSQVVAKLKKLLEARQESTLSAMMEEFDNDDDIDHDYNNNHDNVNDKRQQQQEEKKEEYSNDGAIEVDAETKDKQRQYHIQRLQTELQSRHISSLQSLNYLTPYELSIARNNLVDPADISVAFGDVGGMDDIKSEIYDLVVLPLLRPDLFDCESGLVNPPKGILLYGPPGTGKTMLAKAIAKESHATFINVQLSTIMNKWFGESNKLIAATFQLARKLAPSVVFIDEIDAFLSQRDGTEGSAMSSMKSEFLTLWDGLLSERERGGVVVGGGKIMTKDDDGRRRRGFSLFGNRNEEIENDYDSAPLEDESPLLPTPAVIVLGATNRPYDVDPAILRRLPRSFEIPLPPLQSRLQLLQLFLEKQSMTKEAREFLPELAKRTEGYSGSDLKEVCRAAAWEPVREMTTGASRRAVGVGSGGGNGDITDTNNGGRNSKPALKRTSSGFPPRGSKARPVNVHDFMLAIQKVKRTGESARQFHAKEFVRGREDRASLAADISRATSNGNGKKATTKNGGRNDVHSQNGNGATRHDMANIDIQQLMAMAMAAASSMNLGDNNEDGDFPISLERSDDEDNPPEMSDAAGG</sequence>
<dbReference type="InterPro" id="IPR051701">
    <property type="entry name" value="Mito_OM_Translocase_MSP1"/>
</dbReference>
<feature type="domain" description="AAA+ ATPase" evidence="8">
    <location>
        <begin position="279"/>
        <end position="467"/>
    </location>
</feature>
<keyword evidence="4" id="KW-0067">ATP-binding</keyword>
<evidence type="ECO:0000256" key="6">
    <source>
        <dbReference type="SAM" id="MobiDB-lite"/>
    </source>
</evidence>
<feature type="region of interest" description="Disordered" evidence="6">
    <location>
        <begin position="604"/>
        <end position="646"/>
    </location>
</feature>
<organism evidence="9 10">
    <name type="scientific">Discostella pseudostelligera</name>
    <dbReference type="NCBI Taxonomy" id="259834"/>
    <lineage>
        <taxon>Eukaryota</taxon>
        <taxon>Sar</taxon>
        <taxon>Stramenopiles</taxon>
        <taxon>Ochrophyta</taxon>
        <taxon>Bacillariophyta</taxon>
        <taxon>Coscinodiscophyceae</taxon>
        <taxon>Thalassiosirophycidae</taxon>
        <taxon>Stephanodiscales</taxon>
        <taxon>Stephanodiscaceae</taxon>
        <taxon>Discostella</taxon>
    </lineage>
</organism>
<name>A0ABD3MVB0_9STRA</name>
<dbReference type="InterPro" id="IPR003960">
    <property type="entry name" value="ATPase_AAA_CS"/>
</dbReference>
<feature type="compositionally biased region" description="Low complexity" evidence="6">
    <location>
        <begin position="541"/>
        <end position="551"/>
    </location>
</feature>
<dbReference type="Gene3D" id="1.10.8.60">
    <property type="match status" value="1"/>
</dbReference>
<keyword evidence="10" id="KW-1185">Reference proteome</keyword>
<comment type="subcellular location">
    <subcellularLocation>
        <location evidence="1">Mitochondrion outer membrane</location>
        <topology evidence="1">Single-pass membrane protein</topology>
    </subcellularLocation>
</comment>
<feature type="region of interest" description="Disordered" evidence="6">
    <location>
        <begin position="96"/>
        <end position="118"/>
    </location>
</feature>
<evidence type="ECO:0000256" key="4">
    <source>
        <dbReference type="ARBA" id="ARBA00022840"/>
    </source>
</evidence>
<feature type="transmembrane region" description="Helical" evidence="7">
    <location>
        <begin position="58"/>
        <end position="81"/>
    </location>
</feature>
<comment type="caution">
    <text evidence="9">The sequence shown here is derived from an EMBL/GenBank/DDBJ whole genome shotgun (WGS) entry which is preliminary data.</text>
</comment>
<dbReference type="Gene3D" id="3.40.50.300">
    <property type="entry name" value="P-loop containing nucleotide triphosphate hydrolases"/>
    <property type="match status" value="2"/>
</dbReference>
<keyword evidence="3" id="KW-1000">Mitochondrion outer membrane</keyword>
<evidence type="ECO:0000256" key="2">
    <source>
        <dbReference type="ARBA" id="ARBA00022741"/>
    </source>
</evidence>
<dbReference type="Pfam" id="PF17862">
    <property type="entry name" value="AAA_lid_3"/>
    <property type="match status" value="1"/>
</dbReference>
<dbReference type="InterPro" id="IPR003593">
    <property type="entry name" value="AAA+_ATPase"/>
</dbReference>
<feature type="region of interest" description="Disordered" evidence="6">
    <location>
        <begin position="149"/>
        <end position="184"/>
    </location>
</feature>
<dbReference type="EMBL" id="JALLBG020000077">
    <property type="protein sequence ID" value="KAL3767159.1"/>
    <property type="molecule type" value="Genomic_DNA"/>
</dbReference>
<dbReference type="Pfam" id="PF00004">
    <property type="entry name" value="AAA"/>
    <property type="match status" value="1"/>
</dbReference>
<keyword evidence="7" id="KW-0472">Membrane</keyword>
<evidence type="ECO:0000259" key="8">
    <source>
        <dbReference type="SMART" id="SM00382"/>
    </source>
</evidence>
<evidence type="ECO:0000256" key="7">
    <source>
        <dbReference type="SAM" id="Phobius"/>
    </source>
</evidence>
<dbReference type="SMART" id="SM00382">
    <property type="entry name" value="AAA"/>
    <property type="match status" value="1"/>
</dbReference>
<dbReference type="GO" id="GO:0005524">
    <property type="term" value="F:ATP binding"/>
    <property type="evidence" value="ECO:0007669"/>
    <property type="project" value="UniProtKB-KW"/>
</dbReference>
<protein>
    <recommendedName>
        <fullName evidence="8">AAA+ ATPase domain-containing protein</fullName>
    </recommendedName>
</protein>
<dbReference type="PANTHER" id="PTHR45644:SF3">
    <property type="entry name" value="FI08533P-RELATED"/>
    <property type="match status" value="1"/>
</dbReference>
<keyword evidence="5" id="KW-0496">Mitochondrion</keyword>
<dbReference type="AlphaFoldDB" id="A0ABD3MVB0"/>
<dbReference type="InterPro" id="IPR041569">
    <property type="entry name" value="AAA_lid_3"/>
</dbReference>
<keyword evidence="7" id="KW-1133">Transmembrane helix</keyword>
<evidence type="ECO:0000256" key="3">
    <source>
        <dbReference type="ARBA" id="ARBA00022787"/>
    </source>
</evidence>
<dbReference type="Proteomes" id="UP001530293">
    <property type="component" value="Unassembled WGS sequence"/>
</dbReference>
<feature type="region of interest" description="Disordered" evidence="6">
    <location>
        <begin position="1"/>
        <end position="37"/>
    </location>
</feature>
<dbReference type="InterPro" id="IPR027417">
    <property type="entry name" value="P-loop_NTPase"/>
</dbReference>
<dbReference type="PROSITE" id="PS00674">
    <property type="entry name" value="AAA"/>
    <property type="match status" value="1"/>
</dbReference>